<dbReference type="SUPFAM" id="SSF49899">
    <property type="entry name" value="Concanavalin A-like lectins/glucanases"/>
    <property type="match status" value="1"/>
</dbReference>
<feature type="non-terminal residue" evidence="12">
    <location>
        <position position="1"/>
    </location>
</feature>
<dbReference type="PROSITE" id="PS50026">
    <property type="entry name" value="EGF_3"/>
    <property type="match status" value="1"/>
</dbReference>
<comment type="caution">
    <text evidence="12">The sequence shown here is derived from an EMBL/GenBank/DDBJ whole genome shotgun (WGS) entry which is preliminary data.</text>
</comment>
<proteinExistence type="predicted"/>
<evidence type="ECO:0000256" key="1">
    <source>
        <dbReference type="ARBA" id="ARBA00022536"/>
    </source>
</evidence>
<evidence type="ECO:0000256" key="7">
    <source>
        <dbReference type="PROSITE-ProRule" id="PRU00076"/>
    </source>
</evidence>
<organism evidence="12 13">
    <name type="scientific">Ignelater luminosus</name>
    <name type="common">Cucubano</name>
    <name type="synonym">Pyrophorus luminosus</name>
    <dbReference type="NCBI Taxonomy" id="2038154"/>
    <lineage>
        <taxon>Eukaryota</taxon>
        <taxon>Metazoa</taxon>
        <taxon>Ecdysozoa</taxon>
        <taxon>Arthropoda</taxon>
        <taxon>Hexapoda</taxon>
        <taxon>Insecta</taxon>
        <taxon>Pterygota</taxon>
        <taxon>Neoptera</taxon>
        <taxon>Endopterygota</taxon>
        <taxon>Coleoptera</taxon>
        <taxon>Polyphaga</taxon>
        <taxon>Elateriformia</taxon>
        <taxon>Elateroidea</taxon>
        <taxon>Elateridae</taxon>
        <taxon>Agrypninae</taxon>
        <taxon>Pyrophorini</taxon>
        <taxon>Ignelater</taxon>
    </lineage>
</organism>
<dbReference type="CDD" id="cd00033">
    <property type="entry name" value="CCP"/>
    <property type="match status" value="4"/>
</dbReference>
<dbReference type="SMART" id="SM00159">
    <property type="entry name" value="PTX"/>
    <property type="match status" value="1"/>
</dbReference>
<feature type="domain" description="EGF-like" evidence="9">
    <location>
        <begin position="23"/>
        <end position="59"/>
    </location>
</feature>
<dbReference type="PROSITE" id="PS00022">
    <property type="entry name" value="EGF_1"/>
    <property type="match status" value="2"/>
</dbReference>
<dbReference type="EMBL" id="VTPC01086951">
    <property type="protein sequence ID" value="KAF2886660.1"/>
    <property type="molecule type" value="Genomic_DNA"/>
</dbReference>
<sequence>VLEENLVRCECPKGHHGMSCNEKIDFCKNNPCFNKGICKNLNDDFFCECPKTFYGTRCEHKKNGDFILNFPRSGTTDYVKLDGFVGALSEISVCLWMLTSDSFNYGTLLSYATYDYDNAFTLTDYTGLVLYINGQHVITDVFLNDGRWHFFCVTWQSMNGTYNIYVDGKRVQNGTGLASGTMIEGEGKMIIGQEQDVLGGKFSQSESFLGKMTFLDIWKKALRSSQIEEYMDSCSNRIFGDLYAWAEIKEYVQGDVEILNSTFCKKCNTLESLRNGRIEIINNVAYYKCSPGFVVNMPNYANGRKCTKASKWEGNIEPQCKRIYCGYPGYIVHGRIIGTSYYYLDTIKYVCFDGYNLVGSTISTCTESGVWSPEKPSCIGVQCKNFVKPDHSEFLIISEILDEYLEDRSDFDVGTQIEIKCVEDAKLDGESIITCLDNGTWDYPIPKCIKEVTTKSSPIDCPVEQMPNPPTNGYAVLETLYAYGNGTSNTVEFKCRQGYRLHGDNATTCIVDGYWTETNVSCDPIICGKPLSFKNMVIKDAHLFNDTYHFGNMITFECIEGYRIFGNSVIRCLANGKWTKMQGKCNRQSCYKPIVKESTVIEGNSYLYQDEVTLVCSDNARYLLTCGSSGKWIGDRGEDC</sequence>
<feature type="domain" description="Sushi" evidence="10">
    <location>
        <begin position="265"/>
        <end position="322"/>
    </location>
</feature>
<evidence type="ECO:0000256" key="8">
    <source>
        <dbReference type="PROSITE-ProRule" id="PRU00302"/>
    </source>
</evidence>
<feature type="domain" description="Sushi" evidence="10">
    <location>
        <begin position="381"/>
        <end position="450"/>
    </location>
</feature>
<evidence type="ECO:0000259" key="11">
    <source>
        <dbReference type="PROSITE" id="PS51828"/>
    </source>
</evidence>
<dbReference type="SMART" id="SM00032">
    <property type="entry name" value="CCP"/>
    <property type="match status" value="6"/>
</dbReference>
<dbReference type="GO" id="GO:0005509">
    <property type="term" value="F:calcium ion binding"/>
    <property type="evidence" value="ECO:0007669"/>
    <property type="project" value="InterPro"/>
</dbReference>
<evidence type="ECO:0000313" key="13">
    <source>
        <dbReference type="Proteomes" id="UP000801492"/>
    </source>
</evidence>
<dbReference type="SMART" id="SM00181">
    <property type="entry name" value="EGF"/>
    <property type="match status" value="1"/>
</dbReference>
<feature type="disulfide bond" evidence="8">
    <location>
        <begin position="421"/>
        <end position="448"/>
    </location>
</feature>
<dbReference type="FunFam" id="2.10.25.10:FF:000066">
    <property type="entry name" value="FAT atypical cadherin 4"/>
    <property type="match status" value="1"/>
</dbReference>
<evidence type="ECO:0000259" key="9">
    <source>
        <dbReference type="PROSITE" id="PS50026"/>
    </source>
</evidence>
<gene>
    <name evidence="12" type="ORF">ILUMI_19512</name>
</gene>
<evidence type="ECO:0000256" key="5">
    <source>
        <dbReference type="ARBA" id="ARBA00023157"/>
    </source>
</evidence>
<dbReference type="InterPro" id="IPR050350">
    <property type="entry name" value="Compl-Cell_Adhes-Reg"/>
</dbReference>
<dbReference type="SMART" id="SM00179">
    <property type="entry name" value="EGF_CA"/>
    <property type="match status" value="1"/>
</dbReference>
<dbReference type="PROSITE" id="PS51828">
    <property type="entry name" value="PTX_2"/>
    <property type="match status" value="1"/>
</dbReference>
<keyword evidence="13" id="KW-1185">Reference proteome</keyword>
<keyword evidence="6" id="KW-0325">Glycoprotein</keyword>
<dbReference type="Gene3D" id="2.60.120.200">
    <property type="match status" value="1"/>
</dbReference>
<dbReference type="InterPro" id="IPR001881">
    <property type="entry name" value="EGF-like_Ca-bd_dom"/>
</dbReference>
<feature type="disulfide bond" evidence="7">
    <location>
        <begin position="49"/>
        <end position="58"/>
    </location>
</feature>
<dbReference type="Proteomes" id="UP000801492">
    <property type="component" value="Unassembled WGS sequence"/>
</dbReference>
<feature type="disulfide bond" evidence="8">
    <location>
        <begin position="558"/>
        <end position="585"/>
    </location>
</feature>
<keyword evidence="2 8" id="KW-0768">Sushi</keyword>
<evidence type="ECO:0000256" key="2">
    <source>
        <dbReference type="ARBA" id="ARBA00022659"/>
    </source>
</evidence>
<dbReference type="PRINTS" id="PR00895">
    <property type="entry name" value="PENTAXIN"/>
</dbReference>
<dbReference type="Pfam" id="PF00084">
    <property type="entry name" value="Sushi"/>
    <property type="match status" value="5"/>
</dbReference>
<evidence type="ECO:0000256" key="3">
    <source>
        <dbReference type="ARBA" id="ARBA00022729"/>
    </source>
</evidence>
<feature type="domain" description="Sushi" evidence="10">
    <location>
        <begin position="525"/>
        <end position="587"/>
    </location>
</feature>
<dbReference type="Gene3D" id="2.10.70.10">
    <property type="entry name" value="Complement Module, domain 1"/>
    <property type="match status" value="5"/>
</dbReference>
<dbReference type="Pfam" id="PF00354">
    <property type="entry name" value="Pentaxin"/>
    <property type="match status" value="1"/>
</dbReference>
<feature type="domain" description="Sushi" evidence="10">
    <location>
        <begin position="588"/>
        <end position="640"/>
    </location>
</feature>
<feature type="domain" description="Sushi" evidence="10">
    <location>
        <begin position="459"/>
        <end position="524"/>
    </location>
</feature>
<keyword evidence="1 7" id="KW-0245">EGF-like domain</keyword>
<feature type="disulfide bond" evidence="8">
    <location>
        <begin position="495"/>
        <end position="522"/>
    </location>
</feature>
<dbReference type="InterPro" id="IPR001759">
    <property type="entry name" value="PTX_dom"/>
</dbReference>
<dbReference type="InterPro" id="IPR000436">
    <property type="entry name" value="Sushi_SCR_CCP_dom"/>
</dbReference>
<dbReference type="PROSITE" id="PS00010">
    <property type="entry name" value="ASX_HYDROXYL"/>
    <property type="match status" value="1"/>
</dbReference>
<feature type="domain" description="Sushi" evidence="10">
    <location>
        <begin position="323"/>
        <end position="380"/>
    </location>
</feature>
<dbReference type="InterPro" id="IPR000152">
    <property type="entry name" value="EGF-type_Asp/Asn_hydroxyl_site"/>
</dbReference>
<evidence type="ECO:0000313" key="12">
    <source>
        <dbReference type="EMBL" id="KAF2886660.1"/>
    </source>
</evidence>
<dbReference type="AlphaFoldDB" id="A0A8K0CMW5"/>
<evidence type="ECO:0000259" key="10">
    <source>
        <dbReference type="PROSITE" id="PS50923"/>
    </source>
</evidence>
<protein>
    <recommendedName>
        <fullName evidence="14">Sushi, von Willebrand factor type A, EGF and pentraxin domain-containing protein 1</fullName>
    </recommendedName>
</protein>
<dbReference type="OrthoDB" id="6515930at2759"/>
<dbReference type="Gene3D" id="2.10.25.10">
    <property type="entry name" value="Laminin"/>
    <property type="match status" value="1"/>
</dbReference>
<dbReference type="CDD" id="cd00054">
    <property type="entry name" value="EGF_CA"/>
    <property type="match status" value="1"/>
</dbReference>
<evidence type="ECO:0008006" key="14">
    <source>
        <dbReference type="Google" id="ProtNLM"/>
    </source>
</evidence>
<dbReference type="InterPro" id="IPR013320">
    <property type="entry name" value="ConA-like_dom_sf"/>
</dbReference>
<reference evidence="12" key="1">
    <citation type="submission" date="2019-08" db="EMBL/GenBank/DDBJ databases">
        <title>The genome of the North American firefly Photinus pyralis.</title>
        <authorList>
            <consortium name="Photinus pyralis genome working group"/>
            <person name="Fallon T.R."/>
            <person name="Sander Lower S.E."/>
            <person name="Weng J.-K."/>
        </authorList>
    </citation>
    <scope>NUCLEOTIDE SEQUENCE</scope>
    <source>
        <strain evidence="12">TRF0915ILg1</strain>
        <tissue evidence="12">Whole body</tissue>
    </source>
</reference>
<dbReference type="PANTHER" id="PTHR19325">
    <property type="entry name" value="COMPLEMENT COMPONENT-RELATED SUSHI DOMAIN-CONTAINING"/>
    <property type="match status" value="1"/>
</dbReference>
<keyword evidence="4" id="KW-0677">Repeat</keyword>
<dbReference type="PROSITE" id="PS50923">
    <property type="entry name" value="SUSHI"/>
    <property type="match status" value="6"/>
</dbReference>
<dbReference type="PANTHER" id="PTHR19325:SF560">
    <property type="entry name" value="SUSHI, VON WILLEBRAND FACTOR TYPE A, EGF AND PENTRAXIN DOMAIN-CONTAINING PROTEIN 1"/>
    <property type="match status" value="1"/>
</dbReference>
<dbReference type="SUPFAM" id="SSF57535">
    <property type="entry name" value="Complement control module/SCR domain"/>
    <property type="match status" value="5"/>
</dbReference>
<dbReference type="SUPFAM" id="SSF57196">
    <property type="entry name" value="EGF/Laminin"/>
    <property type="match status" value="1"/>
</dbReference>
<accession>A0A8K0CMW5</accession>
<dbReference type="InterPro" id="IPR035976">
    <property type="entry name" value="Sushi/SCR/CCP_sf"/>
</dbReference>
<keyword evidence="3" id="KW-0732">Signal</keyword>
<comment type="caution">
    <text evidence="7">Lacks conserved residue(s) required for the propagation of feature annotation.</text>
</comment>
<name>A0A8K0CMW5_IGNLU</name>
<keyword evidence="5 7" id="KW-1015">Disulfide bond</keyword>
<evidence type="ECO:0000256" key="4">
    <source>
        <dbReference type="ARBA" id="ARBA00022737"/>
    </source>
</evidence>
<feature type="disulfide bond" evidence="8">
    <location>
        <begin position="351"/>
        <end position="378"/>
    </location>
</feature>
<feature type="domain" description="Pentraxin (PTX)" evidence="11">
    <location>
        <begin position="64"/>
        <end position="264"/>
    </location>
</feature>
<evidence type="ECO:0000256" key="6">
    <source>
        <dbReference type="ARBA" id="ARBA00023180"/>
    </source>
</evidence>
<dbReference type="InterPro" id="IPR000742">
    <property type="entry name" value="EGF"/>
</dbReference>